<dbReference type="Pfam" id="PF13349">
    <property type="entry name" value="DUF4097"/>
    <property type="match status" value="1"/>
</dbReference>
<protein>
    <submittedName>
        <fullName evidence="2">DUF4097 domain-containing protein</fullName>
    </submittedName>
</protein>
<reference evidence="3" key="1">
    <citation type="journal article" date="2019" name="Int. J. Syst. Evol. Microbiol.">
        <title>The Global Catalogue of Microorganisms (GCM) 10K type strain sequencing project: providing services to taxonomists for standard genome sequencing and annotation.</title>
        <authorList>
            <consortium name="The Broad Institute Genomics Platform"/>
            <consortium name="The Broad Institute Genome Sequencing Center for Infectious Disease"/>
            <person name="Wu L."/>
            <person name="Ma J."/>
        </authorList>
    </citation>
    <scope>NUCLEOTIDE SEQUENCE [LARGE SCALE GENOMIC DNA]</scope>
    <source>
        <strain evidence="3">CCUG 57508</strain>
    </source>
</reference>
<dbReference type="EMBL" id="JBHTKH010000004">
    <property type="protein sequence ID" value="MFD1054174.1"/>
    <property type="molecule type" value="Genomic_DNA"/>
</dbReference>
<dbReference type="RefSeq" id="WP_386052079.1">
    <property type="nucleotide sequence ID" value="NZ_JBHTKH010000004.1"/>
</dbReference>
<keyword evidence="3" id="KW-1185">Reference proteome</keyword>
<sequence length="288" mass="28976">MSTSFETRFDTTGPINLKVELLVGDVTLTAGEAPTTTVRLVPRGRGGTEMAEKFTVEAHGNDVVVIAPKRESFFAFGSKGSVDVEIELPTSSTVEAKTGAGDIAATGLLGDVRVSTGAGDLGFHEVGSAHLKSGSGDLTLQSSRGDVNAKTGSGDVSIGSAGGRLDLISGSGDITIRRTDAGVKARTGSGDLHIDASTGDLELMTGTGDVVLGAVHGGQVQAKTGTGDVSIGIANGVATYLDLNSVTGDVDVDLESTDGPGDSEARASLSVNSGSGDIRVKRAKVSLS</sequence>
<dbReference type="Proteomes" id="UP001597046">
    <property type="component" value="Unassembled WGS sequence"/>
</dbReference>
<name>A0ABW3MXN4_9MICO</name>
<organism evidence="2 3">
    <name type="scientific">Terrabacter terrigena</name>
    <dbReference type="NCBI Taxonomy" id="574718"/>
    <lineage>
        <taxon>Bacteria</taxon>
        <taxon>Bacillati</taxon>
        <taxon>Actinomycetota</taxon>
        <taxon>Actinomycetes</taxon>
        <taxon>Micrococcales</taxon>
        <taxon>Intrasporangiaceae</taxon>
        <taxon>Terrabacter</taxon>
    </lineage>
</organism>
<dbReference type="PANTHER" id="PTHR34094:SF1">
    <property type="entry name" value="PROTEIN FAM185A"/>
    <property type="match status" value="1"/>
</dbReference>
<evidence type="ECO:0000259" key="1">
    <source>
        <dbReference type="Pfam" id="PF13349"/>
    </source>
</evidence>
<gene>
    <name evidence="2" type="ORF">ACFQ2V_07645</name>
</gene>
<feature type="domain" description="DUF4097" evidence="1">
    <location>
        <begin position="25"/>
        <end position="195"/>
    </location>
</feature>
<accession>A0ABW3MXN4</accession>
<proteinExistence type="predicted"/>
<evidence type="ECO:0000313" key="2">
    <source>
        <dbReference type="EMBL" id="MFD1054174.1"/>
    </source>
</evidence>
<dbReference type="PANTHER" id="PTHR34094">
    <property type="match status" value="1"/>
</dbReference>
<evidence type="ECO:0000313" key="3">
    <source>
        <dbReference type="Proteomes" id="UP001597046"/>
    </source>
</evidence>
<comment type="caution">
    <text evidence="2">The sequence shown here is derived from an EMBL/GenBank/DDBJ whole genome shotgun (WGS) entry which is preliminary data.</text>
</comment>
<dbReference type="InterPro" id="IPR025164">
    <property type="entry name" value="Toastrack_DUF4097"/>
</dbReference>